<dbReference type="InterPro" id="IPR011053">
    <property type="entry name" value="Single_hybrid_motif"/>
</dbReference>
<evidence type="ECO:0000259" key="4">
    <source>
        <dbReference type="PROSITE" id="PS50968"/>
    </source>
</evidence>
<organism evidence="5 6">
    <name type="scientific">Granulicatella adiacens ATCC 49175</name>
    <dbReference type="NCBI Taxonomy" id="638301"/>
    <lineage>
        <taxon>Bacteria</taxon>
        <taxon>Bacillati</taxon>
        <taxon>Bacillota</taxon>
        <taxon>Bacilli</taxon>
        <taxon>Lactobacillales</taxon>
        <taxon>Carnobacteriaceae</taxon>
        <taxon>Granulicatella</taxon>
    </lineage>
</organism>
<sequence>MNVEEIKELMTLFNESNMTEFHLSNEEFEVQFSKREEYPQVVSNAVAPVANVASPVVEVAPVNAASSAEAQETPQVATDAKYITSPIVGVVYLQSSPDADPFVQVGKQITSNDTVCIVEAMKIMNEIKSDFNGEVVEVLVENGQMVDFGQKLFAIR</sequence>
<dbReference type="GO" id="GO:0003989">
    <property type="term" value="F:acetyl-CoA carboxylase activity"/>
    <property type="evidence" value="ECO:0007669"/>
    <property type="project" value="InterPro"/>
</dbReference>
<dbReference type="CDD" id="cd06850">
    <property type="entry name" value="biotinyl_domain"/>
    <property type="match status" value="1"/>
</dbReference>
<dbReference type="PANTHER" id="PTHR45266">
    <property type="entry name" value="OXALOACETATE DECARBOXYLASE ALPHA CHAIN"/>
    <property type="match status" value="1"/>
</dbReference>
<keyword evidence="3" id="KW-0276">Fatty acid metabolism</keyword>
<dbReference type="HOGENOM" id="CLU_016733_3_2_9"/>
<dbReference type="PROSITE" id="PS50968">
    <property type="entry name" value="BIOTINYL_LIPOYL"/>
    <property type="match status" value="1"/>
</dbReference>
<dbReference type="PANTHER" id="PTHR45266:SF3">
    <property type="entry name" value="OXALOACETATE DECARBOXYLASE ALPHA CHAIN"/>
    <property type="match status" value="1"/>
</dbReference>
<keyword evidence="3" id="KW-0444">Lipid biosynthesis</keyword>
<dbReference type="Gene3D" id="2.40.50.100">
    <property type="match status" value="1"/>
</dbReference>
<comment type="caution">
    <text evidence="5">The sequence shown here is derived from an EMBL/GenBank/DDBJ whole genome shotgun (WGS) entry which is preliminary data.</text>
</comment>
<dbReference type="EMBL" id="ACKZ01000008">
    <property type="protein sequence ID" value="EEW38037.1"/>
    <property type="molecule type" value="Genomic_DNA"/>
</dbReference>
<dbReference type="NCBIfam" id="TIGR00531">
    <property type="entry name" value="BCCP"/>
    <property type="match status" value="1"/>
</dbReference>
<dbReference type="RefSeq" id="WP_005605284.1">
    <property type="nucleotide sequence ID" value="NZ_CP102283.1"/>
</dbReference>
<keyword evidence="3" id="KW-0443">Lipid metabolism</keyword>
<evidence type="ECO:0000313" key="6">
    <source>
        <dbReference type="Proteomes" id="UP000005926"/>
    </source>
</evidence>
<dbReference type="PRINTS" id="PR01071">
    <property type="entry name" value="ACOABIOTINCC"/>
</dbReference>
<evidence type="ECO:0000256" key="2">
    <source>
        <dbReference type="ARBA" id="ARBA00023267"/>
    </source>
</evidence>
<proteinExistence type="predicted"/>
<comment type="pathway">
    <text evidence="3">Lipid metabolism; fatty acid biosynthesis.</text>
</comment>
<dbReference type="InterPro" id="IPR000089">
    <property type="entry name" value="Biotin_lipoyl"/>
</dbReference>
<dbReference type="InterPro" id="IPR001249">
    <property type="entry name" value="AcCoA_biotinCC"/>
</dbReference>
<dbReference type="GeneID" id="78411453"/>
<keyword evidence="3" id="KW-0275">Fatty acid biosynthesis</keyword>
<dbReference type="GO" id="GO:0009317">
    <property type="term" value="C:acetyl-CoA carboxylase complex"/>
    <property type="evidence" value="ECO:0007669"/>
    <property type="project" value="InterPro"/>
</dbReference>
<name>C8NED6_9LACT</name>
<dbReference type="STRING" id="638301.HMPREF0444_0281"/>
<keyword evidence="2 3" id="KW-0092">Biotin</keyword>
<evidence type="ECO:0000313" key="5">
    <source>
        <dbReference type="EMBL" id="EEW38037.1"/>
    </source>
</evidence>
<dbReference type="Pfam" id="PF00364">
    <property type="entry name" value="Biotin_lipoyl"/>
    <property type="match status" value="1"/>
</dbReference>
<gene>
    <name evidence="5" type="primary">accB</name>
    <name evidence="5" type="ORF">HMPREF0444_0281</name>
</gene>
<feature type="domain" description="Lipoyl-binding" evidence="4">
    <location>
        <begin position="80"/>
        <end position="156"/>
    </location>
</feature>
<reference evidence="5 6" key="1">
    <citation type="submission" date="2009-08" db="EMBL/GenBank/DDBJ databases">
        <authorList>
            <person name="Muzny D."/>
            <person name="Qin X."/>
            <person name="Deng J."/>
            <person name="Jiang H."/>
            <person name="Liu Y."/>
            <person name="Qu J."/>
            <person name="Song X.-Z."/>
            <person name="Zhang L."/>
            <person name="Thornton R."/>
            <person name="Coyle M."/>
            <person name="Francisco L."/>
            <person name="Jackson L."/>
            <person name="Javaid M."/>
            <person name="Korchina V."/>
            <person name="Kovar C."/>
            <person name="Mata R."/>
            <person name="Mathew T."/>
            <person name="Ngo R."/>
            <person name="Nguyen L."/>
            <person name="Nguyen N."/>
            <person name="Okwuonu G."/>
            <person name="Ongeri F."/>
            <person name="Pham C."/>
            <person name="Simmons D."/>
            <person name="Wilczek-Boney K."/>
            <person name="Hale W."/>
            <person name="Jakkamsetti A."/>
            <person name="Pham P."/>
            <person name="Ruth R."/>
            <person name="San Lucas F."/>
            <person name="Warren J."/>
            <person name="Zhang J."/>
            <person name="Zhao Z."/>
            <person name="Zhou C."/>
            <person name="Zhu D."/>
            <person name="Lee S."/>
            <person name="Bess C."/>
            <person name="Blankenburg K."/>
            <person name="Forbes L."/>
            <person name="Fu Q."/>
            <person name="Gubbala S."/>
            <person name="Hirani K."/>
            <person name="Jayaseelan J.C."/>
            <person name="Lara F."/>
            <person name="Munidasa M."/>
            <person name="Palculict T."/>
            <person name="Patil S."/>
            <person name="Pu L.-L."/>
            <person name="Saada N."/>
            <person name="Tang L."/>
            <person name="Weissenberger G."/>
            <person name="Zhu Y."/>
            <person name="Hemphill L."/>
            <person name="Shang Y."/>
            <person name="Youmans B."/>
            <person name="Ayvaz T."/>
            <person name="Ross M."/>
            <person name="Santibanez J."/>
            <person name="Aqrawi P."/>
            <person name="Gross S."/>
            <person name="Joshi V."/>
            <person name="Fowler G."/>
            <person name="Nazareth L."/>
            <person name="Reid J."/>
            <person name="Worley K."/>
            <person name="Petrosino J."/>
            <person name="Highlander S."/>
            <person name="Gibbs R."/>
        </authorList>
    </citation>
    <scope>NUCLEOTIDE SEQUENCE [LARGE SCALE GENOMIC DNA]</scope>
    <source>
        <strain evidence="5 6">ATCC 49175</strain>
    </source>
</reference>
<dbReference type="InterPro" id="IPR050709">
    <property type="entry name" value="Biotin_Carboxyl_Carrier/Decarb"/>
</dbReference>
<keyword evidence="6" id="KW-1185">Reference proteome</keyword>
<dbReference type="SUPFAM" id="SSF51230">
    <property type="entry name" value="Single hybrid motif"/>
    <property type="match status" value="1"/>
</dbReference>
<dbReference type="eggNOG" id="COG0511">
    <property type="taxonomic scope" value="Bacteria"/>
</dbReference>
<dbReference type="UniPathway" id="UPA00094"/>
<dbReference type="Proteomes" id="UP000005926">
    <property type="component" value="Unassembled WGS sequence"/>
</dbReference>
<evidence type="ECO:0000256" key="3">
    <source>
        <dbReference type="RuleBase" id="RU364072"/>
    </source>
</evidence>
<comment type="function">
    <text evidence="3">This protein is a component of the acetyl coenzyme A carboxylase complex; first, biotin carboxylase catalyzes the carboxylation of the carrier protein and then the transcarboxylase transfers the carboxyl group to form malonyl-CoA.</text>
</comment>
<accession>C8NED6</accession>
<protein>
    <recommendedName>
        <fullName evidence="1 3">Biotin carboxyl carrier protein of acetyl-CoA carboxylase</fullName>
    </recommendedName>
</protein>
<dbReference type="GO" id="GO:0006633">
    <property type="term" value="P:fatty acid biosynthetic process"/>
    <property type="evidence" value="ECO:0007669"/>
    <property type="project" value="UniProtKB-UniPathway"/>
</dbReference>
<dbReference type="AlphaFoldDB" id="C8NED6"/>
<evidence type="ECO:0000256" key="1">
    <source>
        <dbReference type="ARBA" id="ARBA00017562"/>
    </source>
</evidence>